<dbReference type="Proteomes" id="UP000013209">
    <property type="component" value="Unassembled WGS sequence"/>
</dbReference>
<comment type="caution">
    <text evidence="1">The sequence shown here is derived from an EMBL/GenBank/DDBJ whole genome shotgun (WGS) entry which is preliminary data.</text>
</comment>
<protein>
    <submittedName>
        <fullName evidence="1">Uncharacterized protein</fullName>
    </submittedName>
</protein>
<reference evidence="1 2" key="1">
    <citation type="submission" date="2013-02" db="EMBL/GenBank/DDBJ databases">
        <title>The Genome Sequence of Acinetobacter sp. CIP 56.2.</title>
        <authorList>
            <consortium name="The Broad Institute Genome Sequencing Platform"/>
            <consortium name="The Broad Institute Genome Sequencing Center for Infectious Disease"/>
            <person name="Cerqueira G."/>
            <person name="Feldgarden M."/>
            <person name="Courvalin P."/>
            <person name="Perichon B."/>
            <person name="Grillot-Courvalin C."/>
            <person name="Clermont D."/>
            <person name="Rocha E."/>
            <person name="Yoon E.-J."/>
            <person name="Nemec A."/>
            <person name="Walker B."/>
            <person name="Young S.K."/>
            <person name="Zeng Q."/>
            <person name="Gargeya S."/>
            <person name="Fitzgerald M."/>
            <person name="Haas B."/>
            <person name="Abouelleil A."/>
            <person name="Alvarado L."/>
            <person name="Arachchi H.M."/>
            <person name="Berlin A.M."/>
            <person name="Chapman S.B."/>
            <person name="Dewar J."/>
            <person name="Goldberg J."/>
            <person name="Griggs A."/>
            <person name="Gujja S."/>
            <person name="Hansen M."/>
            <person name="Howarth C."/>
            <person name="Imamovic A."/>
            <person name="Larimer J."/>
            <person name="McCowan C."/>
            <person name="Murphy C."/>
            <person name="Neiman D."/>
            <person name="Pearson M."/>
            <person name="Priest M."/>
            <person name="Roberts A."/>
            <person name="Saif S."/>
            <person name="Shea T."/>
            <person name="Sisk P."/>
            <person name="Sykes S."/>
            <person name="Wortman J."/>
            <person name="Nusbaum C."/>
            <person name="Birren B."/>
        </authorList>
    </citation>
    <scope>NUCLEOTIDE SEQUENCE [LARGE SCALE GENOMIC DNA]</scope>
    <source>
        <strain evidence="1 2">CIP 56.2</strain>
    </source>
</reference>
<organism evidence="1 2">
    <name type="scientific">Acinetobacter higginsii</name>
    <dbReference type="NCBI Taxonomy" id="70347"/>
    <lineage>
        <taxon>Bacteria</taxon>
        <taxon>Pseudomonadati</taxon>
        <taxon>Pseudomonadota</taxon>
        <taxon>Gammaproteobacteria</taxon>
        <taxon>Moraxellales</taxon>
        <taxon>Moraxellaceae</taxon>
        <taxon>Acinetobacter</taxon>
    </lineage>
</organism>
<proteinExistence type="predicted"/>
<evidence type="ECO:0000313" key="1">
    <source>
        <dbReference type="EMBL" id="ENV09991.1"/>
    </source>
</evidence>
<gene>
    <name evidence="1" type="ORF">F966_01158</name>
</gene>
<dbReference type="STRING" id="1144672.F966_01158"/>
<name>N8WDL1_9GAMM</name>
<dbReference type="RefSeq" id="WP_004803330.1">
    <property type="nucleotide sequence ID" value="NZ_KB849440.1"/>
</dbReference>
<evidence type="ECO:0000313" key="2">
    <source>
        <dbReference type="Proteomes" id="UP000013209"/>
    </source>
</evidence>
<sequence length="40" mass="4685">MSQSTSKIHQITRQRIQSIDFAHKQSLTQRISSMIKKVWG</sequence>
<dbReference type="HOGENOM" id="CLU_215173_0_0_6"/>
<dbReference type="AlphaFoldDB" id="N8WDL1"/>
<accession>N8WDL1</accession>
<dbReference type="PATRIC" id="fig|1144672.3.peg.1113"/>
<dbReference type="EMBL" id="APPH01000006">
    <property type="protein sequence ID" value="ENV09991.1"/>
    <property type="molecule type" value="Genomic_DNA"/>
</dbReference>